<dbReference type="OrthoDB" id="241648at2759"/>
<evidence type="ECO:0000256" key="1">
    <source>
        <dbReference type="SAM" id="Phobius"/>
    </source>
</evidence>
<dbReference type="AlphaFoldDB" id="A0A2T3YXE3"/>
<organism evidence="3 4">
    <name type="scientific">Trichoderma asperellum (strain ATCC 204424 / CBS 433.97 / NBRC 101777)</name>
    <dbReference type="NCBI Taxonomy" id="1042311"/>
    <lineage>
        <taxon>Eukaryota</taxon>
        <taxon>Fungi</taxon>
        <taxon>Dikarya</taxon>
        <taxon>Ascomycota</taxon>
        <taxon>Pezizomycotina</taxon>
        <taxon>Sordariomycetes</taxon>
        <taxon>Hypocreomycetidae</taxon>
        <taxon>Hypocreales</taxon>
        <taxon>Hypocreaceae</taxon>
        <taxon>Trichoderma</taxon>
    </lineage>
</organism>
<name>A0A2T3YXE3_TRIA4</name>
<evidence type="ECO:0000313" key="4">
    <source>
        <dbReference type="Proteomes" id="UP000240493"/>
    </source>
</evidence>
<keyword evidence="1" id="KW-0472">Membrane</keyword>
<keyword evidence="4" id="KW-1185">Reference proteome</keyword>
<gene>
    <name evidence="3" type="ORF">M441DRAFT_264183</name>
</gene>
<keyword evidence="1" id="KW-1133">Transmembrane helix</keyword>
<evidence type="ECO:0008006" key="5">
    <source>
        <dbReference type="Google" id="ProtNLM"/>
    </source>
</evidence>
<sequence length="221" mass="24170">MKNFPFFFATLYICVCVYICLHAVDIVHCTCPPYIHNRTHQLSPLPGPASSSARSLRPCPAHPRLPPSYCFNLSSFRGAAIARRHNLRVRRGFQARDKDTLPSACLLELSIFLCAASYASSSSATAAAASPRPALQSLSKGSPSSCLALTNLFLYYALLATLLLHARLTLIAHLDTTCLRRVPLHPLSSETSNSLFHLRGNARAPLLPRQRPSCHGGRPKP</sequence>
<keyword evidence="2" id="KW-0732">Signal</keyword>
<dbReference type="EMBL" id="KZ679268">
    <property type="protein sequence ID" value="PTB37235.1"/>
    <property type="molecule type" value="Genomic_DNA"/>
</dbReference>
<keyword evidence="1" id="KW-0812">Transmembrane</keyword>
<feature type="transmembrane region" description="Helical" evidence="1">
    <location>
        <begin position="153"/>
        <end position="174"/>
    </location>
</feature>
<evidence type="ECO:0000313" key="3">
    <source>
        <dbReference type="EMBL" id="PTB37235.1"/>
    </source>
</evidence>
<protein>
    <recommendedName>
        <fullName evidence="5">Secreted protein</fullName>
    </recommendedName>
</protein>
<evidence type="ECO:0000256" key="2">
    <source>
        <dbReference type="SAM" id="SignalP"/>
    </source>
</evidence>
<feature type="chain" id="PRO_5015520235" description="Secreted protein" evidence="2">
    <location>
        <begin position="30"/>
        <end position="221"/>
    </location>
</feature>
<dbReference type="Proteomes" id="UP000240493">
    <property type="component" value="Unassembled WGS sequence"/>
</dbReference>
<proteinExistence type="predicted"/>
<feature type="signal peptide" evidence="2">
    <location>
        <begin position="1"/>
        <end position="29"/>
    </location>
</feature>
<accession>A0A2T3YXE3</accession>
<reference evidence="3 4" key="1">
    <citation type="submission" date="2016-07" db="EMBL/GenBank/DDBJ databases">
        <title>Multiple horizontal gene transfer events from other fungi enriched the ability of initially mycotrophic Trichoderma (Ascomycota) to feed on dead plant biomass.</title>
        <authorList>
            <consortium name="DOE Joint Genome Institute"/>
            <person name="Aerts A."/>
            <person name="Atanasova L."/>
            <person name="Chenthamara K."/>
            <person name="Zhang J."/>
            <person name="Grujic M."/>
            <person name="Henrissat B."/>
            <person name="Kuo A."/>
            <person name="Salamov A."/>
            <person name="Lipzen A."/>
            <person name="Labutti K."/>
            <person name="Barry K."/>
            <person name="Miao Y."/>
            <person name="Rahimi M.J."/>
            <person name="Shen Q."/>
            <person name="Grigoriev I.V."/>
            <person name="Kubicek C.P."/>
            <person name="Druzhinina I.S."/>
        </authorList>
    </citation>
    <scope>NUCLEOTIDE SEQUENCE [LARGE SCALE GENOMIC DNA]</scope>
    <source>
        <strain evidence="3 4">CBS 433.97</strain>
    </source>
</reference>